<name>A0ABQ1WGH1_9BACT</name>
<comment type="caution">
    <text evidence="1">The sequence shown here is derived from an EMBL/GenBank/DDBJ whole genome shotgun (WGS) entry which is preliminary data.</text>
</comment>
<sequence length="126" mass="13977">MSLSVFRGGRDEVPEKAKNLITPDPTRTGLGNWSTHTTIPINPNNKLTLLLEGKRTDSTFQPYGLYATVSGVLIGHEWKPLIGIVNTTHKKQLTYEVLMLHEWKLMGAKIYTSSDEYAGTLSSSSN</sequence>
<dbReference type="Proteomes" id="UP000601361">
    <property type="component" value="Unassembled WGS sequence"/>
</dbReference>
<evidence type="ECO:0000313" key="1">
    <source>
        <dbReference type="EMBL" id="GGG29372.1"/>
    </source>
</evidence>
<evidence type="ECO:0000313" key="2">
    <source>
        <dbReference type="Proteomes" id="UP000601361"/>
    </source>
</evidence>
<reference evidence="2" key="1">
    <citation type="journal article" date="2019" name="Int. J. Syst. Evol. Microbiol.">
        <title>The Global Catalogue of Microorganisms (GCM) 10K type strain sequencing project: providing services to taxonomists for standard genome sequencing and annotation.</title>
        <authorList>
            <consortium name="The Broad Institute Genomics Platform"/>
            <consortium name="The Broad Institute Genome Sequencing Center for Infectious Disease"/>
            <person name="Wu L."/>
            <person name="Ma J."/>
        </authorList>
    </citation>
    <scope>NUCLEOTIDE SEQUENCE [LARGE SCALE GENOMIC DNA]</scope>
    <source>
        <strain evidence="2">CGMCC 1.12990</strain>
    </source>
</reference>
<proteinExistence type="predicted"/>
<gene>
    <name evidence="1" type="ORF">GCM10011378_02570</name>
</gene>
<organism evidence="1 2">
    <name type="scientific">Hymenobacter glacieicola</name>
    <dbReference type="NCBI Taxonomy" id="1562124"/>
    <lineage>
        <taxon>Bacteria</taxon>
        <taxon>Pseudomonadati</taxon>
        <taxon>Bacteroidota</taxon>
        <taxon>Cytophagia</taxon>
        <taxon>Cytophagales</taxon>
        <taxon>Hymenobacteraceae</taxon>
        <taxon>Hymenobacter</taxon>
    </lineage>
</organism>
<accession>A0ABQ1WGH1</accession>
<keyword evidence="2" id="KW-1185">Reference proteome</keyword>
<protein>
    <submittedName>
        <fullName evidence="1">Uncharacterized protein</fullName>
    </submittedName>
</protein>
<dbReference type="EMBL" id="BMGS01000001">
    <property type="protein sequence ID" value="GGG29372.1"/>
    <property type="molecule type" value="Genomic_DNA"/>
</dbReference>